<reference evidence="3" key="2">
    <citation type="submission" date="2023-06" db="EMBL/GenBank/DDBJ databases">
        <authorList>
            <consortium name="Lawrence Berkeley National Laboratory"/>
            <person name="Haridas S."/>
            <person name="Hensen N."/>
            <person name="Bonometti L."/>
            <person name="Westerberg I."/>
            <person name="Brannstrom I.O."/>
            <person name="Guillou S."/>
            <person name="Cros-Aarteil S."/>
            <person name="Calhoun S."/>
            <person name="Kuo A."/>
            <person name="Mondo S."/>
            <person name="Pangilinan J."/>
            <person name="Riley R."/>
            <person name="LaButti K."/>
            <person name="Andreopoulos B."/>
            <person name="Lipzen A."/>
            <person name="Chen C."/>
            <person name="Yanf M."/>
            <person name="Daum C."/>
            <person name="Ng V."/>
            <person name="Clum A."/>
            <person name="Steindorff A."/>
            <person name="Ohm R."/>
            <person name="Martin F."/>
            <person name="Silar P."/>
            <person name="Natvig D."/>
            <person name="Lalanne C."/>
            <person name="Gautier V."/>
            <person name="Ament-velasquez S.L."/>
            <person name="Kruys A."/>
            <person name="Hutchinson M.I."/>
            <person name="Powell A.J."/>
            <person name="Barry K."/>
            <person name="Miller A.N."/>
            <person name="Grigoriev I.V."/>
            <person name="Debuchy R."/>
            <person name="Gladieux P."/>
            <person name="Thoren M.H."/>
            <person name="Johannesson H."/>
        </authorList>
    </citation>
    <scope>NUCLEOTIDE SEQUENCE</scope>
    <source>
        <strain evidence="3">CBS 232.78</strain>
    </source>
</reference>
<protein>
    <recommendedName>
        <fullName evidence="5">MARVEL domain-containing protein</fullName>
    </recommendedName>
</protein>
<organism evidence="3 4">
    <name type="scientific">Podospora didyma</name>
    <dbReference type="NCBI Taxonomy" id="330526"/>
    <lineage>
        <taxon>Eukaryota</taxon>
        <taxon>Fungi</taxon>
        <taxon>Dikarya</taxon>
        <taxon>Ascomycota</taxon>
        <taxon>Pezizomycotina</taxon>
        <taxon>Sordariomycetes</taxon>
        <taxon>Sordariomycetidae</taxon>
        <taxon>Sordariales</taxon>
        <taxon>Podosporaceae</taxon>
        <taxon>Podospora</taxon>
    </lineage>
</organism>
<feature type="transmembrane region" description="Helical" evidence="2">
    <location>
        <begin position="15"/>
        <end position="37"/>
    </location>
</feature>
<comment type="caution">
    <text evidence="3">The sequence shown here is derived from an EMBL/GenBank/DDBJ whole genome shotgun (WGS) entry which is preliminary data.</text>
</comment>
<feature type="compositionally biased region" description="Basic and acidic residues" evidence="1">
    <location>
        <begin position="254"/>
        <end position="266"/>
    </location>
</feature>
<evidence type="ECO:0000256" key="1">
    <source>
        <dbReference type="SAM" id="MobiDB-lite"/>
    </source>
</evidence>
<sequence length="342" mass="37098">MSSTSALTGQKALQWLFRAIEFGCSIVVLGIHSYYIATMIKHSIDIPISVKAVEGISGVGALYTFLGILFVCCIAGHPAPSFISMIFDISLAGAFIYVAVANRGGASSCTGSSVDTFYGSGDANAAPGNGLPIFQFACKMEMACLIVSCIASLFFILSIFLEIHINRTRYRLSRPLRDADGEYISKSGHLGMPPQRRDKKYFLGLGRHNKAAAAPVITNPDHLPPHQQLSDMHERHVPVAEWGEVSSLHDSDRLYFNDGASRDEHGPPPPVRMTSTTAPQPAAGVVNEGRAVDDLEYGLYYPDEGQQQQWQETPLVRGQGLTETGKNHKESKAAKMERLAGA</sequence>
<evidence type="ECO:0000313" key="4">
    <source>
        <dbReference type="Proteomes" id="UP001285441"/>
    </source>
</evidence>
<keyword evidence="2" id="KW-0812">Transmembrane</keyword>
<feature type="region of interest" description="Disordered" evidence="1">
    <location>
        <begin position="254"/>
        <end position="284"/>
    </location>
</feature>
<dbReference type="EMBL" id="JAULSW010000002">
    <property type="protein sequence ID" value="KAK3390126.1"/>
    <property type="molecule type" value="Genomic_DNA"/>
</dbReference>
<accession>A0AAE0U423</accession>
<evidence type="ECO:0008006" key="5">
    <source>
        <dbReference type="Google" id="ProtNLM"/>
    </source>
</evidence>
<dbReference type="AlphaFoldDB" id="A0AAE0U423"/>
<gene>
    <name evidence="3" type="ORF">B0H63DRAFT_538286</name>
</gene>
<feature type="compositionally biased region" description="Basic and acidic residues" evidence="1">
    <location>
        <begin position="325"/>
        <end position="342"/>
    </location>
</feature>
<reference evidence="3" key="1">
    <citation type="journal article" date="2023" name="Mol. Phylogenet. Evol.">
        <title>Genome-scale phylogeny and comparative genomics of the fungal order Sordariales.</title>
        <authorList>
            <person name="Hensen N."/>
            <person name="Bonometti L."/>
            <person name="Westerberg I."/>
            <person name="Brannstrom I.O."/>
            <person name="Guillou S."/>
            <person name="Cros-Aarteil S."/>
            <person name="Calhoun S."/>
            <person name="Haridas S."/>
            <person name="Kuo A."/>
            <person name="Mondo S."/>
            <person name="Pangilinan J."/>
            <person name="Riley R."/>
            <person name="LaButti K."/>
            <person name="Andreopoulos B."/>
            <person name="Lipzen A."/>
            <person name="Chen C."/>
            <person name="Yan M."/>
            <person name="Daum C."/>
            <person name="Ng V."/>
            <person name="Clum A."/>
            <person name="Steindorff A."/>
            <person name="Ohm R.A."/>
            <person name="Martin F."/>
            <person name="Silar P."/>
            <person name="Natvig D.O."/>
            <person name="Lalanne C."/>
            <person name="Gautier V."/>
            <person name="Ament-Velasquez S.L."/>
            <person name="Kruys A."/>
            <person name="Hutchinson M.I."/>
            <person name="Powell A.J."/>
            <person name="Barry K."/>
            <person name="Miller A.N."/>
            <person name="Grigoriev I.V."/>
            <person name="Debuchy R."/>
            <person name="Gladieux P."/>
            <person name="Hiltunen Thoren M."/>
            <person name="Johannesson H."/>
        </authorList>
    </citation>
    <scope>NUCLEOTIDE SEQUENCE</scope>
    <source>
        <strain evidence="3">CBS 232.78</strain>
    </source>
</reference>
<feature type="region of interest" description="Disordered" evidence="1">
    <location>
        <begin position="316"/>
        <end position="342"/>
    </location>
</feature>
<dbReference type="Proteomes" id="UP001285441">
    <property type="component" value="Unassembled WGS sequence"/>
</dbReference>
<proteinExistence type="predicted"/>
<keyword evidence="4" id="KW-1185">Reference proteome</keyword>
<feature type="transmembrane region" description="Helical" evidence="2">
    <location>
        <begin position="83"/>
        <end position="100"/>
    </location>
</feature>
<evidence type="ECO:0000256" key="2">
    <source>
        <dbReference type="SAM" id="Phobius"/>
    </source>
</evidence>
<keyword evidence="2" id="KW-0472">Membrane</keyword>
<keyword evidence="2" id="KW-1133">Transmembrane helix</keyword>
<evidence type="ECO:0000313" key="3">
    <source>
        <dbReference type="EMBL" id="KAK3390126.1"/>
    </source>
</evidence>
<feature type="transmembrane region" description="Helical" evidence="2">
    <location>
        <begin position="142"/>
        <end position="161"/>
    </location>
</feature>
<name>A0AAE0U423_9PEZI</name>
<feature type="transmembrane region" description="Helical" evidence="2">
    <location>
        <begin position="58"/>
        <end position="77"/>
    </location>
</feature>